<reference evidence="1 2" key="1">
    <citation type="journal article" date="2021" name="Elife">
        <title>Chloroplast acquisition without the gene transfer in kleptoplastic sea slugs, Plakobranchus ocellatus.</title>
        <authorList>
            <person name="Maeda T."/>
            <person name="Takahashi S."/>
            <person name="Yoshida T."/>
            <person name="Shimamura S."/>
            <person name="Takaki Y."/>
            <person name="Nagai Y."/>
            <person name="Toyoda A."/>
            <person name="Suzuki Y."/>
            <person name="Arimoto A."/>
            <person name="Ishii H."/>
            <person name="Satoh N."/>
            <person name="Nishiyama T."/>
            <person name="Hasebe M."/>
            <person name="Maruyama T."/>
            <person name="Minagawa J."/>
            <person name="Obokata J."/>
            <person name="Shigenobu S."/>
        </authorList>
    </citation>
    <scope>NUCLEOTIDE SEQUENCE [LARGE SCALE GENOMIC DNA]</scope>
</reference>
<evidence type="ECO:0000313" key="1">
    <source>
        <dbReference type="EMBL" id="GFO00757.1"/>
    </source>
</evidence>
<comment type="caution">
    <text evidence="1">The sequence shown here is derived from an EMBL/GenBank/DDBJ whole genome shotgun (WGS) entry which is preliminary data.</text>
</comment>
<gene>
    <name evidence="1" type="ORF">PoB_002726200</name>
</gene>
<accession>A0AAV4A0E9</accession>
<organism evidence="1 2">
    <name type="scientific">Plakobranchus ocellatus</name>
    <dbReference type="NCBI Taxonomy" id="259542"/>
    <lineage>
        <taxon>Eukaryota</taxon>
        <taxon>Metazoa</taxon>
        <taxon>Spiralia</taxon>
        <taxon>Lophotrochozoa</taxon>
        <taxon>Mollusca</taxon>
        <taxon>Gastropoda</taxon>
        <taxon>Heterobranchia</taxon>
        <taxon>Euthyneura</taxon>
        <taxon>Panpulmonata</taxon>
        <taxon>Sacoglossa</taxon>
        <taxon>Placobranchoidea</taxon>
        <taxon>Plakobranchidae</taxon>
        <taxon>Plakobranchus</taxon>
    </lineage>
</organism>
<protein>
    <submittedName>
        <fullName evidence="1">Uncharacterized protein</fullName>
    </submittedName>
</protein>
<dbReference type="AlphaFoldDB" id="A0AAV4A0E9"/>
<proteinExistence type="predicted"/>
<sequence>MVSEKASTALKSSAGWKETVAFIDHVMHLCNAFNTKTPIEIIGFQDPHYCAEIFHLQSKNILKVYDHCDKPLSDAEYLTLYGPPKTISGLSSDERMSLFFIGGNVASKHTDLQGDPSEVYLKIPKFTDTLKKGGLSYPSPNLFQLLL</sequence>
<evidence type="ECO:0000313" key="2">
    <source>
        <dbReference type="Proteomes" id="UP000735302"/>
    </source>
</evidence>
<keyword evidence="2" id="KW-1185">Reference proteome</keyword>
<dbReference type="Proteomes" id="UP000735302">
    <property type="component" value="Unassembled WGS sequence"/>
</dbReference>
<name>A0AAV4A0E9_9GAST</name>
<dbReference type="EMBL" id="BLXT01003145">
    <property type="protein sequence ID" value="GFO00757.1"/>
    <property type="molecule type" value="Genomic_DNA"/>
</dbReference>